<evidence type="ECO:0000313" key="1">
    <source>
        <dbReference type="EMBL" id="CAB4216920.1"/>
    </source>
</evidence>
<accession>A0A6J5SP01</accession>
<dbReference type="EMBL" id="LR797443">
    <property type="protein sequence ID" value="CAB4216920.1"/>
    <property type="molecule type" value="Genomic_DNA"/>
</dbReference>
<sequence length="94" mass="9339">MTIGVPITLALNASATGGSITWPGGPGTFSAEATWGGGNVVLQTLTPYGTWMAVGADGTLLANGMIGFILPANAQVRVAITTATAVCAYVTPLT</sequence>
<gene>
    <name evidence="1" type="ORF">UFOVP1590_17</name>
</gene>
<protein>
    <submittedName>
        <fullName evidence="1">Uncharacterized protein</fullName>
    </submittedName>
</protein>
<name>A0A6J5SP01_9CAUD</name>
<organism evidence="1">
    <name type="scientific">uncultured Caudovirales phage</name>
    <dbReference type="NCBI Taxonomy" id="2100421"/>
    <lineage>
        <taxon>Viruses</taxon>
        <taxon>Duplodnaviria</taxon>
        <taxon>Heunggongvirae</taxon>
        <taxon>Uroviricota</taxon>
        <taxon>Caudoviricetes</taxon>
        <taxon>Peduoviridae</taxon>
        <taxon>Maltschvirus</taxon>
        <taxon>Maltschvirus maltsch</taxon>
    </lineage>
</organism>
<reference evidence="1" key="1">
    <citation type="submission" date="2020-05" db="EMBL/GenBank/DDBJ databases">
        <authorList>
            <person name="Chiriac C."/>
            <person name="Salcher M."/>
            <person name="Ghai R."/>
            <person name="Kavagutti S V."/>
        </authorList>
    </citation>
    <scope>NUCLEOTIDE SEQUENCE</scope>
</reference>
<proteinExistence type="predicted"/>